<dbReference type="EC" id="4.2.1.96" evidence="4"/>
<dbReference type="EMBL" id="NVVJ01000003">
    <property type="protein sequence ID" value="PCJ28228.1"/>
    <property type="molecule type" value="Genomic_DNA"/>
</dbReference>
<accession>A0A2A5BAQ6</accession>
<gene>
    <name evidence="5" type="ORF">COA96_01595</name>
</gene>
<dbReference type="Pfam" id="PF01329">
    <property type="entry name" value="Pterin_4a"/>
    <property type="match status" value="1"/>
</dbReference>
<dbReference type="Gene3D" id="3.30.1360.20">
    <property type="entry name" value="Transcriptional coactivator/pterin dehydratase"/>
    <property type="match status" value="1"/>
</dbReference>
<organism evidence="5 6">
    <name type="scientific">SAR86 cluster bacterium</name>
    <dbReference type="NCBI Taxonomy" id="2030880"/>
    <lineage>
        <taxon>Bacteria</taxon>
        <taxon>Pseudomonadati</taxon>
        <taxon>Pseudomonadota</taxon>
        <taxon>Gammaproteobacteria</taxon>
        <taxon>SAR86 cluster</taxon>
    </lineage>
</organism>
<keyword evidence="3 4" id="KW-0456">Lyase</keyword>
<name>A0A2A5BAQ6_9GAMM</name>
<dbReference type="InterPro" id="IPR050376">
    <property type="entry name" value="Pterin-4-alpha-carb_dehyd"/>
</dbReference>
<dbReference type="HAMAP" id="MF_00434">
    <property type="entry name" value="Pterin_4_alpha"/>
    <property type="match status" value="1"/>
</dbReference>
<proteinExistence type="inferred from homology"/>
<dbReference type="GO" id="GO:0006729">
    <property type="term" value="P:tetrahydrobiopterin biosynthetic process"/>
    <property type="evidence" value="ECO:0007669"/>
    <property type="project" value="InterPro"/>
</dbReference>
<dbReference type="PANTHER" id="PTHR42805:SF1">
    <property type="entry name" value="PTERIN-4-ALPHA-CARBINOLAMINE DEHYDRATASE-RELATED"/>
    <property type="match status" value="1"/>
</dbReference>
<sequence>MENLYQKHCEACIMGAPLVTDEESSELMLKVPAWKRDFHDGVEKLIREFHFIEFKDAFAFTYKIANLAERENHHPSMMTEWGKVTVYWWTHKINGLHVNDFIMASKTDMIAKLSAKS</sequence>
<dbReference type="PANTHER" id="PTHR42805">
    <property type="entry name" value="PTERIN-4-ALPHA-CARBINOLAMINE DEHYDRATASE-RELATED"/>
    <property type="match status" value="1"/>
</dbReference>
<dbReference type="Proteomes" id="UP000218327">
    <property type="component" value="Unassembled WGS sequence"/>
</dbReference>
<dbReference type="AlphaFoldDB" id="A0A2A5BAQ6"/>
<evidence type="ECO:0000256" key="2">
    <source>
        <dbReference type="ARBA" id="ARBA00006472"/>
    </source>
</evidence>
<dbReference type="InterPro" id="IPR001533">
    <property type="entry name" value="Pterin_deHydtase"/>
</dbReference>
<dbReference type="NCBIfam" id="NF002016">
    <property type="entry name" value="PRK00823.1-1"/>
    <property type="match status" value="1"/>
</dbReference>
<evidence type="ECO:0000256" key="3">
    <source>
        <dbReference type="ARBA" id="ARBA00023239"/>
    </source>
</evidence>
<dbReference type="SUPFAM" id="SSF55248">
    <property type="entry name" value="PCD-like"/>
    <property type="match status" value="1"/>
</dbReference>
<protein>
    <recommendedName>
        <fullName evidence="4">Putative pterin-4-alpha-carbinolamine dehydratase</fullName>
        <shortName evidence="4">PHS</shortName>
        <ecNumber evidence="4">4.2.1.96</ecNumber>
    </recommendedName>
    <alternativeName>
        <fullName evidence="4">4-alpha-hydroxy-tetrahydropterin dehydratase</fullName>
    </alternativeName>
    <alternativeName>
        <fullName evidence="4">Pterin carbinolamine dehydratase</fullName>
        <shortName evidence="4">PCD</shortName>
    </alternativeName>
</protein>
<reference evidence="6" key="1">
    <citation type="submission" date="2017-08" db="EMBL/GenBank/DDBJ databases">
        <title>A dynamic microbial community with high functional redundancy inhabits the cold, oxic subseafloor aquifer.</title>
        <authorList>
            <person name="Tully B.J."/>
            <person name="Wheat C.G."/>
            <person name="Glazer B.T."/>
            <person name="Huber J.A."/>
        </authorList>
    </citation>
    <scope>NUCLEOTIDE SEQUENCE [LARGE SCALE GENOMIC DNA]</scope>
</reference>
<dbReference type="GO" id="GO:0008124">
    <property type="term" value="F:4-alpha-hydroxytetrahydrobiopterin dehydratase activity"/>
    <property type="evidence" value="ECO:0007669"/>
    <property type="project" value="UniProtKB-UniRule"/>
</dbReference>
<evidence type="ECO:0000313" key="5">
    <source>
        <dbReference type="EMBL" id="PCJ28228.1"/>
    </source>
</evidence>
<evidence type="ECO:0000256" key="4">
    <source>
        <dbReference type="HAMAP-Rule" id="MF_00434"/>
    </source>
</evidence>
<evidence type="ECO:0000313" key="6">
    <source>
        <dbReference type="Proteomes" id="UP000218327"/>
    </source>
</evidence>
<comment type="similarity">
    <text evidence="2 4">Belongs to the pterin-4-alpha-carbinolamine dehydratase family.</text>
</comment>
<comment type="catalytic activity">
    <reaction evidence="1 4">
        <text>(4aS,6R)-4a-hydroxy-L-erythro-5,6,7,8-tetrahydrobiopterin = (6R)-L-erythro-6,7-dihydrobiopterin + H2O</text>
        <dbReference type="Rhea" id="RHEA:11920"/>
        <dbReference type="ChEBI" id="CHEBI:15377"/>
        <dbReference type="ChEBI" id="CHEBI:15642"/>
        <dbReference type="ChEBI" id="CHEBI:43120"/>
        <dbReference type="EC" id="4.2.1.96"/>
    </reaction>
</comment>
<evidence type="ECO:0000256" key="1">
    <source>
        <dbReference type="ARBA" id="ARBA00001554"/>
    </source>
</evidence>
<dbReference type="InterPro" id="IPR036428">
    <property type="entry name" value="PCD_sf"/>
</dbReference>
<comment type="caution">
    <text evidence="5">The sequence shown here is derived from an EMBL/GenBank/DDBJ whole genome shotgun (WGS) entry which is preliminary data.</text>
</comment>